<keyword evidence="6" id="KW-0456">Lyase</keyword>
<feature type="modified residue" description="N6-(pyridoxal phosphate)lysine" evidence="4">
    <location>
        <position position="225"/>
    </location>
</feature>
<reference evidence="6 7" key="2">
    <citation type="journal article" date="2011" name="ISME J.">
        <title>RNA-seq reveals cooperative metabolic interactions between two termite-gut spirochete species in co-culture.</title>
        <authorList>
            <person name="Rosenthal A.Z."/>
            <person name="Matson E.G."/>
            <person name="Eldar A."/>
            <person name="Leadbetter J.R."/>
        </authorList>
    </citation>
    <scope>NUCLEOTIDE SEQUENCE [LARGE SCALE GENOMIC DNA]</scope>
    <source>
        <strain evidence="7">ATCC BAA-887 / DSM 12427 / ZAS-2</strain>
    </source>
</reference>
<name>F5YKL5_TREPZ</name>
<dbReference type="AlphaFoldDB" id="F5YKL5"/>
<organism evidence="6 7">
    <name type="scientific">Treponema primitia (strain ATCC BAA-887 / DSM 12427 / ZAS-2)</name>
    <dbReference type="NCBI Taxonomy" id="545694"/>
    <lineage>
        <taxon>Bacteria</taxon>
        <taxon>Pseudomonadati</taxon>
        <taxon>Spirochaetota</taxon>
        <taxon>Spirochaetia</taxon>
        <taxon>Spirochaetales</taxon>
        <taxon>Treponemataceae</taxon>
        <taxon>Treponema</taxon>
    </lineage>
</organism>
<evidence type="ECO:0000256" key="5">
    <source>
        <dbReference type="RuleBase" id="RU362118"/>
    </source>
</evidence>
<evidence type="ECO:0000256" key="1">
    <source>
        <dbReference type="ARBA" id="ARBA00001933"/>
    </source>
</evidence>
<keyword evidence="7" id="KW-1185">Reference proteome</keyword>
<dbReference type="Gene3D" id="3.40.640.10">
    <property type="entry name" value="Type I PLP-dependent aspartate aminotransferase-like (Major domain)"/>
    <property type="match status" value="1"/>
</dbReference>
<dbReference type="Gene3D" id="3.90.1150.10">
    <property type="entry name" value="Aspartate Aminotransferase, domain 1"/>
    <property type="match status" value="1"/>
</dbReference>
<dbReference type="InterPro" id="IPR015421">
    <property type="entry name" value="PyrdxlP-dep_Trfase_major"/>
</dbReference>
<dbReference type="KEGG" id="tpi:TREPR_0630"/>
<dbReference type="GO" id="GO:0005737">
    <property type="term" value="C:cytoplasm"/>
    <property type="evidence" value="ECO:0007669"/>
    <property type="project" value="TreeGrafter"/>
</dbReference>
<comment type="cofactor">
    <cofactor evidence="1 5">
        <name>pyridoxal 5'-phosphate</name>
        <dbReference type="ChEBI" id="CHEBI:597326"/>
    </cofactor>
</comment>
<dbReference type="SUPFAM" id="SSF53383">
    <property type="entry name" value="PLP-dependent transferases"/>
    <property type="match status" value="1"/>
</dbReference>
<keyword evidence="3 4" id="KW-0663">Pyridoxal phosphate</keyword>
<comment type="similarity">
    <text evidence="2 5">Belongs to the trans-sulfuration enzymes family.</text>
</comment>
<dbReference type="Proteomes" id="UP000009223">
    <property type="component" value="Chromosome"/>
</dbReference>
<dbReference type="InterPro" id="IPR015422">
    <property type="entry name" value="PyrdxlP-dep_Trfase_small"/>
</dbReference>
<dbReference type="GO" id="GO:0030170">
    <property type="term" value="F:pyridoxal phosphate binding"/>
    <property type="evidence" value="ECO:0007669"/>
    <property type="project" value="InterPro"/>
</dbReference>
<evidence type="ECO:0000256" key="3">
    <source>
        <dbReference type="ARBA" id="ARBA00022898"/>
    </source>
</evidence>
<dbReference type="PROSITE" id="PS00868">
    <property type="entry name" value="CYS_MET_METAB_PP"/>
    <property type="match status" value="1"/>
</dbReference>
<dbReference type="STRING" id="545694.TREPR_0630"/>
<dbReference type="GO" id="GO:0016846">
    <property type="term" value="F:carbon-sulfur lyase activity"/>
    <property type="evidence" value="ECO:0007669"/>
    <property type="project" value="TreeGrafter"/>
</dbReference>
<dbReference type="InterPro" id="IPR054542">
    <property type="entry name" value="Cys_met_metab_PP"/>
</dbReference>
<dbReference type="Pfam" id="PF01053">
    <property type="entry name" value="Cys_Met_Meta_PP"/>
    <property type="match status" value="1"/>
</dbReference>
<sequence length="410" mass="45311">MPDKHEGINQHSDKDAADCGKVPCTAPYGKLSIKTVTVHGATLFEPHTGAVSTPIYQSSTFRHPGLYESTGFDYSRAVNPTRSELEKTIALLEHGKYGLAFASGMGAISSVIKLFKPGDHIIVSEDLYGGTYRLFHEYYAKYGFSFSWIDTSNFALVEGAMKSNTRGIFIETPSNPMMKVSDIRRSGDLIHKQQGILIVDNTFLSPYYQTPLDLGADIVVHSGTKYLAGHNDTLAGLLVHSREDLAEPLANAHKSEGATLAPFDAWLVLRGIKTLSIRMEQHEKNAYRIAAWLREHKRVEKVFYTGFEDHPQYSLSKSQSRGFGGMISFYLKNRDDVPILLKNISLILFAESLGGVETLLTYPLVQTHGAIPEEMRLSAGVNDRLMRLSVGIEDAGDLITDLDGAFSKCI</sequence>
<evidence type="ECO:0000256" key="4">
    <source>
        <dbReference type="PIRSR" id="PIRSR001434-2"/>
    </source>
</evidence>
<evidence type="ECO:0000256" key="2">
    <source>
        <dbReference type="ARBA" id="ARBA00009077"/>
    </source>
</evidence>
<reference evidence="7" key="1">
    <citation type="submission" date="2009-12" db="EMBL/GenBank/DDBJ databases">
        <title>Complete sequence of Treponema primitia strain ZAS-2.</title>
        <authorList>
            <person name="Tetu S.G."/>
            <person name="Matson E."/>
            <person name="Ren Q."/>
            <person name="Seshadri R."/>
            <person name="Elbourne L."/>
            <person name="Hassan K.A."/>
            <person name="Durkin A."/>
            <person name="Radune D."/>
            <person name="Mohamoud Y."/>
            <person name="Shay R."/>
            <person name="Jin S."/>
            <person name="Zhang X."/>
            <person name="Lucey K."/>
            <person name="Ballor N.R."/>
            <person name="Ottesen E."/>
            <person name="Rosenthal R."/>
            <person name="Allen A."/>
            <person name="Leadbetter J.R."/>
            <person name="Paulsen I.T."/>
        </authorList>
    </citation>
    <scope>NUCLEOTIDE SEQUENCE [LARGE SCALE GENOMIC DNA]</scope>
    <source>
        <strain evidence="7">ATCC BAA-887 / DSM 12427 / ZAS-2</strain>
    </source>
</reference>
<dbReference type="HOGENOM" id="CLU_018986_2_0_12"/>
<protein>
    <submittedName>
        <fullName evidence="6">Cystathionine gamma-lyase</fullName>
        <ecNumber evidence="6">4.4.1.1</ecNumber>
    </submittedName>
</protein>
<dbReference type="InterPro" id="IPR000277">
    <property type="entry name" value="Cys/Met-Metab_PyrdxlP-dep_enz"/>
</dbReference>
<dbReference type="PANTHER" id="PTHR11808">
    <property type="entry name" value="TRANS-SULFURATION ENZYME FAMILY MEMBER"/>
    <property type="match status" value="1"/>
</dbReference>
<dbReference type="PANTHER" id="PTHR11808:SF90">
    <property type="entry name" value="CYSTATHIONINE GAMMA-SYNTHASE"/>
    <property type="match status" value="1"/>
</dbReference>
<gene>
    <name evidence="6" type="ordered locus">TREPR_0630</name>
</gene>
<dbReference type="InterPro" id="IPR015424">
    <property type="entry name" value="PyrdxlP-dep_Trfase"/>
</dbReference>
<dbReference type="eggNOG" id="COG0626">
    <property type="taxonomic scope" value="Bacteria"/>
</dbReference>
<dbReference type="EMBL" id="CP001843">
    <property type="protein sequence ID" value="AEF85447.1"/>
    <property type="molecule type" value="Genomic_DNA"/>
</dbReference>
<evidence type="ECO:0000313" key="7">
    <source>
        <dbReference type="Proteomes" id="UP000009223"/>
    </source>
</evidence>
<dbReference type="PIRSF" id="PIRSF001434">
    <property type="entry name" value="CGS"/>
    <property type="match status" value="1"/>
</dbReference>
<proteinExistence type="inferred from homology"/>
<evidence type="ECO:0000313" key="6">
    <source>
        <dbReference type="EMBL" id="AEF85447.1"/>
    </source>
</evidence>
<dbReference type="EC" id="4.4.1.1" evidence="6"/>
<dbReference type="RefSeq" id="WP_015709397.1">
    <property type="nucleotide sequence ID" value="NC_015578.1"/>
</dbReference>
<dbReference type="OrthoDB" id="9780685at2"/>
<dbReference type="FunFam" id="3.40.640.10:FF:000009">
    <property type="entry name" value="Cystathionine gamma-synthase homolog"/>
    <property type="match status" value="1"/>
</dbReference>
<dbReference type="GO" id="GO:0019346">
    <property type="term" value="P:transsulfuration"/>
    <property type="evidence" value="ECO:0007669"/>
    <property type="project" value="InterPro"/>
</dbReference>
<accession>F5YKL5</accession>
<dbReference type="CDD" id="cd00614">
    <property type="entry name" value="CGS_like"/>
    <property type="match status" value="1"/>
</dbReference>